<dbReference type="PANTHER" id="PTHR24248">
    <property type="entry name" value="ADRENERGIC RECEPTOR-RELATED G-PROTEIN COUPLED RECEPTOR"/>
    <property type="match status" value="1"/>
</dbReference>
<evidence type="ECO:0000256" key="2">
    <source>
        <dbReference type="ARBA" id="ARBA00022475"/>
    </source>
</evidence>
<feature type="region of interest" description="Disordered" evidence="12">
    <location>
        <begin position="222"/>
        <end position="241"/>
    </location>
</feature>
<dbReference type="GO" id="GO:0005886">
    <property type="term" value="C:plasma membrane"/>
    <property type="evidence" value="ECO:0007669"/>
    <property type="project" value="UniProtKB-SubCell"/>
</dbReference>
<keyword evidence="5 11" id="KW-0297">G-protein coupled receptor</keyword>
<evidence type="ECO:0000256" key="5">
    <source>
        <dbReference type="ARBA" id="ARBA00023040"/>
    </source>
</evidence>
<evidence type="ECO:0000256" key="8">
    <source>
        <dbReference type="ARBA" id="ARBA00023170"/>
    </source>
</evidence>
<dbReference type="PRINTS" id="PR00237">
    <property type="entry name" value="GPCRRHODOPSN"/>
</dbReference>
<evidence type="ECO:0000256" key="6">
    <source>
        <dbReference type="ARBA" id="ARBA00023136"/>
    </source>
</evidence>
<evidence type="ECO:0000256" key="9">
    <source>
        <dbReference type="ARBA" id="ARBA00023180"/>
    </source>
</evidence>
<dbReference type="InterPro" id="IPR000735">
    <property type="entry name" value="ADRA2C_rcpt"/>
</dbReference>
<organism evidence="15 16">
    <name type="scientific">Monopterus albus</name>
    <name type="common">Swamp eel</name>
    <dbReference type="NCBI Taxonomy" id="43700"/>
    <lineage>
        <taxon>Eukaryota</taxon>
        <taxon>Metazoa</taxon>
        <taxon>Chordata</taxon>
        <taxon>Craniata</taxon>
        <taxon>Vertebrata</taxon>
        <taxon>Euteleostomi</taxon>
        <taxon>Actinopterygii</taxon>
        <taxon>Neopterygii</taxon>
        <taxon>Teleostei</taxon>
        <taxon>Neoteleostei</taxon>
        <taxon>Acanthomorphata</taxon>
        <taxon>Anabantaria</taxon>
        <taxon>Synbranchiformes</taxon>
        <taxon>Synbranchidae</taxon>
        <taxon>Monopterus</taxon>
    </lineage>
</organism>
<feature type="transmembrane region" description="Helical" evidence="13">
    <location>
        <begin position="69"/>
        <end position="88"/>
    </location>
</feature>
<keyword evidence="4 13" id="KW-1133">Transmembrane helix</keyword>
<keyword evidence="6 13" id="KW-0472">Membrane</keyword>
<evidence type="ECO:0000313" key="16">
    <source>
        <dbReference type="Proteomes" id="UP000261600"/>
    </source>
</evidence>
<dbReference type="InterPro" id="IPR017452">
    <property type="entry name" value="GPCR_Rhodpsn_7TM"/>
</dbReference>
<feature type="domain" description="G-protein coupled receptors family 1 profile" evidence="14">
    <location>
        <begin position="49"/>
        <end position="410"/>
    </location>
</feature>
<dbReference type="PROSITE" id="PS00237">
    <property type="entry name" value="G_PROTEIN_RECEP_F1_1"/>
    <property type="match status" value="1"/>
</dbReference>
<keyword evidence="10 11" id="KW-0807">Transducer</keyword>
<keyword evidence="3 11" id="KW-0812">Transmembrane</keyword>
<keyword evidence="7" id="KW-1015">Disulfide bond</keyword>
<dbReference type="GO" id="GO:0004938">
    <property type="term" value="F:alpha2-adrenergic receptor activity"/>
    <property type="evidence" value="ECO:0007669"/>
    <property type="project" value="InterPro"/>
</dbReference>
<dbReference type="GO" id="GO:0030168">
    <property type="term" value="P:platelet activation"/>
    <property type="evidence" value="ECO:0007669"/>
    <property type="project" value="InterPro"/>
</dbReference>
<dbReference type="PRINTS" id="PR01103">
    <property type="entry name" value="ADRENERGICR"/>
</dbReference>
<evidence type="ECO:0000259" key="14">
    <source>
        <dbReference type="PROSITE" id="PS50262"/>
    </source>
</evidence>
<evidence type="ECO:0000313" key="15">
    <source>
        <dbReference type="Ensembl" id="ENSMALP00000014887.1"/>
    </source>
</evidence>
<feature type="region of interest" description="Disordered" evidence="12">
    <location>
        <begin position="248"/>
        <end position="319"/>
    </location>
</feature>
<feature type="transmembrane region" description="Helical" evidence="13">
    <location>
        <begin position="394"/>
        <end position="413"/>
    </location>
</feature>
<comment type="subcellular location">
    <subcellularLocation>
        <location evidence="1">Cell membrane</location>
        <topology evidence="1">Multi-pass membrane protein</topology>
    </subcellularLocation>
</comment>
<evidence type="ECO:0000256" key="7">
    <source>
        <dbReference type="ARBA" id="ARBA00023157"/>
    </source>
</evidence>
<dbReference type="STRING" id="43700.ENSMALP00000014887"/>
<feature type="transmembrane region" description="Helical" evidence="13">
    <location>
        <begin position="27"/>
        <end position="57"/>
    </location>
</feature>
<dbReference type="AlphaFoldDB" id="A0A3Q3JKV5"/>
<dbReference type="GO" id="GO:0006940">
    <property type="term" value="P:regulation of smooth muscle contraction"/>
    <property type="evidence" value="ECO:0007669"/>
    <property type="project" value="InterPro"/>
</dbReference>
<keyword evidence="2" id="KW-1003">Cell membrane</keyword>
<evidence type="ECO:0000256" key="3">
    <source>
        <dbReference type="ARBA" id="ARBA00022692"/>
    </source>
</evidence>
<feature type="compositionally biased region" description="Basic and acidic residues" evidence="12">
    <location>
        <begin position="288"/>
        <end position="300"/>
    </location>
</feature>
<dbReference type="SUPFAM" id="SSF81321">
    <property type="entry name" value="Family A G protein-coupled receptor-like"/>
    <property type="match status" value="1"/>
</dbReference>
<dbReference type="Gene3D" id="1.20.1070.10">
    <property type="entry name" value="Rhodopsin 7-helix transmembrane proteins"/>
    <property type="match status" value="1"/>
</dbReference>
<keyword evidence="9" id="KW-0325">Glycoprotein</keyword>
<evidence type="ECO:0000256" key="4">
    <source>
        <dbReference type="ARBA" id="ARBA00022989"/>
    </source>
</evidence>
<dbReference type="InterPro" id="IPR002233">
    <property type="entry name" value="ADR_fam"/>
</dbReference>
<accession>A0A3Q3JKV5</accession>
<dbReference type="Ensembl" id="ENSMALT00000015194.1">
    <property type="protein sequence ID" value="ENSMALP00000014887.1"/>
    <property type="gene ID" value="ENSMALG00000010453.1"/>
</dbReference>
<dbReference type="GO" id="GO:0019229">
    <property type="term" value="P:regulation of vasoconstriction"/>
    <property type="evidence" value="ECO:0007669"/>
    <property type="project" value="InterPro"/>
</dbReference>
<dbReference type="Pfam" id="PF00001">
    <property type="entry name" value="7tm_1"/>
    <property type="match status" value="1"/>
</dbReference>
<dbReference type="PRINTS" id="PR00560">
    <property type="entry name" value="ADRENRGCA2CR"/>
</dbReference>
<evidence type="ECO:0000256" key="10">
    <source>
        <dbReference type="ARBA" id="ARBA00023224"/>
    </source>
</evidence>
<name>A0A3Q3JKV5_MONAL</name>
<feature type="transmembrane region" description="Helical" evidence="13">
    <location>
        <begin position="108"/>
        <end position="128"/>
    </location>
</feature>
<comment type="similarity">
    <text evidence="11">Belongs to the G-protein coupled receptor 1 family.</text>
</comment>
<reference evidence="15" key="1">
    <citation type="submission" date="2025-08" db="UniProtKB">
        <authorList>
            <consortium name="Ensembl"/>
        </authorList>
    </citation>
    <scope>IDENTIFICATION</scope>
</reference>
<sequence length="433" mass="48505">MESSNASGMDAFTVIHLNSSWSADSGYSLAAIASIAALVSFLILFTVVGNILVVIAVLTSRALKAPQNLFLVSLATADILVATLVMPFSLANELMGYWYFGKVWCGIYLALDVLFCTSSIVHLCAISLDRYWSVTQAVEYNLKRTPKRVKCIIAIVWLISAFISSPPLISIDSNSDISSQPQCELNDDTWYILSSSTASFFAPCLIMVLVYIRIYQVAKTRTRSMSGKNPRPDGVTHTENGLTKATSTFHGEKENGHCQCPPTPSQRTVTAGPPTEDADMEESSSSDGKGHKPQHQDSQRGRRASQTKSSLSKHSTRISRVSNKSIDMFASRMKRRRSSFTRKKVSQAREKRFTFVLAVVMGVFVVCWFPFFFSYSLYGVCRDSCRIPDPLFKFFFWIGYCNSSLNPAIYTIFNRDFRRAFQKILCKSWKKSF</sequence>
<dbReference type="Proteomes" id="UP000261600">
    <property type="component" value="Unplaced"/>
</dbReference>
<evidence type="ECO:0000256" key="13">
    <source>
        <dbReference type="SAM" id="Phobius"/>
    </source>
</evidence>
<protein>
    <recommendedName>
        <fullName evidence="14">G-protein coupled receptors family 1 profile domain-containing protein</fullName>
    </recommendedName>
</protein>
<dbReference type="GO" id="GO:0051379">
    <property type="term" value="F:epinephrine binding"/>
    <property type="evidence" value="ECO:0007669"/>
    <property type="project" value="TreeGrafter"/>
</dbReference>
<feature type="transmembrane region" description="Helical" evidence="13">
    <location>
        <begin position="353"/>
        <end position="374"/>
    </location>
</feature>
<keyword evidence="16" id="KW-1185">Reference proteome</keyword>
<proteinExistence type="inferred from homology"/>
<dbReference type="PROSITE" id="PS50262">
    <property type="entry name" value="G_PROTEIN_RECEP_F1_2"/>
    <property type="match status" value="1"/>
</dbReference>
<evidence type="ECO:0000256" key="1">
    <source>
        <dbReference type="ARBA" id="ARBA00004651"/>
    </source>
</evidence>
<evidence type="ECO:0000256" key="12">
    <source>
        <dbReference type="SAM" id="MobiDB-lite"/>
    </source>
</evidence>
<dbReference type="SMART" id="SM01381">
    <property type="entry name" value="7TM_GPCR_Srsx"/>
    <property type="match status" value="1"/>
</dbReference>
<reference evidence="15" key="2">
    <citation type="submission" date="2025-09" db="UniProtKB">
        <authorList>
            <consortium name="Ensembl"/>
        </authorList>
    </citation>
    <scope>IDENTIFICATION</scope>
</reference>
<feature type="transmembrane region" description="Helical" evidence="13">
    <location>
        <begin position="189"/>
        <end position="215"/>
    </location>
</feature>
<evidence type="ECO:0000256" key="11">
    <source>
        <dbReference type="RuleBase" id="RU000688"/>
    </source>
</evidence>
<keyword evidence="8 11" id="KW-0675">Receptor</keyword>
<dbReference type="OrthoDB" id="5975661at2759"/>
<dbReference type="PANTHER" id="PTHR24248:SF25">
    <property type="entry name" value="ALPHA-2C ADRENERGIC RECEPTOR"/>
    <property type="match status" value="1"/>
</dbReference>
<feature type="transmembrane region" description="Helical" evidence="13">
    <location>
        <begin position="149"/>
        <end position="169"/>
    </location>
</feature>
<dbReference type="InterPro" id="IPR000276">
    <property type="entry name" value="GPCR_Rhodpsn"/>
</dbReference>
<feature type="compositionally biased region" description="Polar residues" evidence="12">
    <location>
        <begin position="304"/>
        <end position="319"/>
    </location>
</feature>